<protein>
    <submittedName>
        <fullName evidence="3">HDOD domain-containing protein</fullName>
    </submittedName>
</protein>
<evidence type="ECO:0000313" key="3">
    <source>
        <dbReference type="EMBL" id="MBN6101044.1"/>
    </source>
</evidence>
<feature type="domain" description="HDOD" evidence="2">
    <location>
        <begin position="131"/>
        <end position="323"/>
    </location>
</feature>
<dbReference type="PROSITE" id="PS51833">
    <property type="entry name" value="HDOD"/>
    <property type="match status" value="1"/>
</dbReference>
<dbReference type="InterPro" id="IPR052340">
    <property type="entry name" value="RNase_Y/CdgJ"/>
</dbReference>
<keyword evidence="4" id="KW-1185">Reference proteome</keyword>
<comment type="caution">
    <text evidence="3">The sequence shown here is derived from an EMBL/GenBank/DDBJ whole genome shotgun (WGS) entry which is preliminary data.</text>
</comment>
<keyword evidence="1" id="KW-1133">Transmembrane helix</keyword>
<name>A0ABS3AXE2_9XANT</name>
<reference evidence="3 4" key="1">
    <citation type="submission" date="2021-02" db="EMBL/GenBank/DDBJ databases">
        <title>Taxonomically Unique Crown Gall-Associated Xanthomonas Stains Have Deficiency in Virulence Repertories.</title>
        <authorList>
            <person name="Mafakheri H."/>
            <person name="Taghavi S.M."/>
            <person name="Dimkic I."/>
            <person name="Nemanja K."/>
            <person name="Osdaghi E."/>
        </authorList>
    </citation>
    <scope>NUCLEOTIDE SEQUENCE [LARGE SCALE GENOMIC DNA]</scope>
    <source>
        <strain evidence="3 4">FX4</strain>
    </source>
</reference>
<dbReference type="EMBL" id="JAFIWB010000001">
    <property type="protein sequence ID" value="MBN6101044.1"/>
    <property type="molecule type" value="Genomic_DNA"/>
</dbReference>
<evidence type="ECO:0000313" key="4">
    <source>
        <dbReference type="Proteomes" id="UP000695802"/>
    </source>
</evidence>
<dbReference type="SUPFAM" id="SSF109604">
    <property type="entry name" value="HD-domain/PDEase-like"/>
    <property type="match status" value="1"/>
</dbReference>
<keyword evidence="1" id="KW-0472">Membrane</keyword>
<feature type="transmembrane region" description="Helical" evidence="1">
    <location>
        <begin position="6"/>
        <end position="26"/>
    </location>
</feature>
<evidence type="ECO:0000256" key="1">
    <source>
        <dbReference type="SAM" id="Phobius"/>
    </source>
</evidence>
<sequence>MPMMVPSIWIAGVAVALLLGIGGWMWRRGRRRGPVAPIAVAQTVAAPAHRATGEDAGMDAVIAAEPGQGVAATAAELSAAQESALLLRLYALAFAGVPAPEPSAASAAAQAEIAAAAVAVLARIDAHPRYTPRRPQLLPQLTRALNDPAAGAQAIAAILGQDPALAGNLLRIANSAAYRRHAEPIENLERAVALLGTEGLRQIVLAALLQPVIADDGSAFGRCAALLWEHTLLSAKATARHAEDAEREHPAAAQLLALLYGLGAVAVVQVVRDAYARHAAVRPDPDVVAGLLENWTAQCAKAISADWGLSERVQKALEQTEAPTLQGRSALARSLRSTRALVAADLLAARDRQHDATVGERLIDGQA</sequence>
<gene>
    <name evidence="3" type="ORF">JR064_02550</name>
</gene>
<dbReference type="Proteomes" id="UP000695802">
    <property type="component" value="Unassembled WGS sequence"/>
</dbReference>
<dbReference type="InterPro" id="IPR013976">
    <property type="entry name" value="HDOD"/>
</dbReference>
<evidence type="ECO:0000259" key="2">
    <source>
        <dbReference type="PROSITE" id="PS51833"/>
    </source>
</evidence>
<dbReference type="Gene3D" id="1.10.3210.10">
    <property type="entry name" value="Hypothetical protein af1432"/>
    <property type="match status" value="1"/>
</dbReference>
<keyword evidence="1" id="KW-0812">Transmembrane</keyword>
<dbReference type="Pfam" id="PF08668">
    <property type="entry name" value="HDOD"/>
    <property type="match status" value="1"/>
</dbReference>
<organism evidence="3 4">
    <name type="scientific">Xanthomonas bonasiae</name>
    <dbReference type="NCBI Taxonomy" id="2810351"/>
    <lineage>
        <taxon>Bacteria</taxon>
        <taxon>Pseudomonadati</taxon>
        <taxon>Pseudomonadota</taxon>
        <taxon>Gammaproteobacteria</taxon>
        <taxon>Lysobacterales</taxon>
        <taxon>Lysobacteraceae</taxon>
        <taxon>Xanthomonas</taxon>
    </lineage>
</organism>
<dbReference type="PANTHER" id="PTHR33525">
    <property type="match status" value="1"/>
</dbReference>
<dbReference type="PANTHER" id="PTHR33525:SF6">
    <property type="entry name" value="HDOD DOMAIN-CONTAINING PROTEIN"/>
    <property type="match status" value="1"/>
</dbReference>
<proteinExistence type="predicted"/>
<accession>A0ABS3AXE2</accession>